<evidence type="ECO:0000256" key="1">
    <source>
        <dbReference type="SAM" id="MobiDB-lite"/>
    </source>
</evidence>
<dbReference type="Proteomes" id="UP001497453">
    <property type="component" value="Chromosome 2"/>
</dbReference>
<organism evidence="2 3">
    <name type="scientific">Somion occarium</name>
    <dbReference type="NCBI Taxonomy" id="3059160"/>
    <lineage>
        <taxon>Eukaryota</taxon>
        <taxon>Fungi</taxon>
        <taxon>Dikarya</taxon>
        <taxon>Basidiomycota</taxon>
        <taxon>Agaricomycotina</taxon>
        <taxon>Agaricomycetes</taxon>
        <taxon>Polyporales</taxon>
        <taxon>Cerrenaceae</taxon>
        <taxon>Somion</taxon>
    </lineage>
</organism>
<feature type="compositionally biased region" description="Basic and acidic residues" evidence="1">
    <location>
        <begin position="78"/>
        <end position="105"/>
    </location>
</feature>
<evidence type="ECO:0000313" key="2">
    <source>
        <dbReference type="EMBL" id="CAL1701527.1"/>
    </source>
</evidence>
<accession>A0ABP1D373</accession>
<evidence type="ECO:0000313" key="3">
    <source>
        <dbReference type="Proteomes" id="UP001497453"/>
    </source>
</evidence>
<feature type="compositionally biased region" description="Basic and acidic residues" evidence="1">
    <location>
        <begin position="112"/>
        <end position="126"/>
    </location>
</feature>
<protein>
    <submittedName>
        <fullName evidence="2">Uncharacterized protein</fullName>
    </submittedName>
</protein>
<sequence length="163" mass="18703">MSDSDIKGLKKVLARQAKHDEKNLQRARQDLAKVEKAYNKSKKDTAKARDELQKTLKQQATTSKDLESAHKKQTKAAETLRKVEDTYQEKRHHESLRFQDVEKVQEQMSESYRVKAANDQDRERQKASAYISMRRQQVAEENSNSDRGPVTSFAPPADNGVQS</sequence>
<keyword evidence="3" id="KW-1185">Reference proteome</keyword>
<gene>
    <name evidence="2" type="ORF">GFSPODELE1_LOCUS3629</name>
</gene>
<feature type="compositionally biased region" description="Basic and acidic residues" evidence="1">
    <location>
        <begin position="17"/>
        <end position="54"/>
    </location>
</feature>
<name>A0ABP1D373_9APHY</name>
<reference evidence="3" key="1">
    <citation type="submission" date="2024-04" db="EMBL/GenBank/DDBJ databases">
        <authorList>
            <person name="Shaw F."/>
            <person name="Minotto A."/>
        </authorList>
    </citation>
    <scope>NUCLEOTIDE SEQUENCE [LARGE SCALE GENOMIC DNA]</scope>
</reference>
<feature type="region of interest" description="Disordered" evidence="1">
    <location>
        <begin position="14"/>
        <end position="163"/>
    </location>
</feature>
<dbReference type="EMBL" id="OZ037945">
    <property type="protein sequence ID" value="CAL1701527.1"/>
    <property type="molecule type" value="Genomic_DNA"/>
</dbReference>
<proteinExistence type="predicted"/>